<comment type="cofactor">
    <cofactor evidence="2">
        <name>Zn(2+)</name>
        <dbReference type="ChEBI" id="CHEBI:29105"/>
    </cofactor>
</comment>
<dbReference type="AlphaFoldDB" id="A0A1F8DQR9"/>
<dbReference type="GO" id="GO:1901135">
    <property type="term" value="P:carbohydrate derivative metabolic process"/>
    <property type="evidence" value="ECO:0007669"/>
    <property type="project" value="UniProtKB-ARBA"/>
</dbReference>
<reference evidence="11 12" key="1">
    <citation type="journal article" date="2016" name="Nat. Commun.">
        <title>Thousands of microbial genomes shed light on interconnected biogeochemical processes in an aquifer system.</title>
        <authorList>
            <person name="Anantharaman K."/>
            <person name="Brown C.T."/>
            <person name="Hug L.A."/>
            <person name="Sharon I."/>
            <person name="Castelle C.J."/>
            <person name="Probst A.J."/>
            <person name="Thomas B.C."/>
            <person name="Singh A."/>
            <person name="Wilkins M.J."/>
            <person name="Karaoz U."/>
            <person name="Brodie E.L."/>
            <person name="Williams K.H."/>
            <person name="Hubbard S.S."/>
            <person name="Banfield J.F."/>
        </authorList>
    </citation>
    <scope>NUCLEOTIDE SEQUENCE [LARGE SCALE GENOMIC DNA]</scope>
</reference>
<dbReference type="Pfam" id="PF00834">
    <property type="entry name" value="Ribul_P_3_epim"/>
    <property type="match status" value="1"/>
</dbReference>
<keyword evidence="5" id="KW-0479">Metal-binding</keyword>
<dbReference type="GO" id="GO:0016857">
    <property type="term" value="F:racemase and epimerase activity, acting on carbohydrates and derivatives"/>
    <property type="evidence" value="ECO:0007669"/>
    <property type="project" value="InterPro"/>
</dbReference>
<dbReference type="GO" id="GO:0005975">
    <property type="term" value="P:carbohydrate metabolic process"/>
    <property type="evidence" value="ECO:0007669"/>
    <property type="project" value="InterPro"/>
</dbReference>
<evidence type="ECO:0000256" key="9">
    <source>
        <dbReference type="ARBA" id="ARBA00023235"/>
    </source>
</evidence>
<evidence type="ECO:0000256" key="7">
    <source>
        <dbReference type="ARBA" id="ARBA00023004"/>
    </source>
</evidence>
<evidence type="ECO:0008006" key="13">
    <source>
        <dbReference type="Google" id="ProtNLM"/>
    </source>
</evidence>
<dbReference type="GO" id="GO:0006163">
    <property type="term" value="P:purine nucleotide metabolic process"/>
    <property type="evidence" value="ECO:0007669"/>
    <property type="project" value="UniProtKB-ARBA"/>
</dbReference>
<dbReference type="InterPro" id="IPR011060">
    <property type="entry name" value="RibuloseP-bd_barrel"/>
</dbReference>
<protein>
    <recommendedName>
        <fullName evidence="13">Ribulose-phosphate 3-epimerase</fullName>
    </recommendedName>
</protein>
<keyword evidence="6" id="KW-0862">Zinc</keyword>
<evidence type="ECO:0000256" key="6">
    <source>
        <dbReference type="ARBA" id="ARBA00022833"/>
    </source>
</evidence>
<accession>A0A1F8DQR9</accession>
<dbReference type="GO" id="GO:0046872">
    <property type="term" value="F:metal ion binding"/>
    <property type="evidence" value="ECO:0007669"/>
    <property type="project" value="UniProtKB-KW"/>
</dbReference>
<keyword evidence="9" id="KW-0413">Isomerase</keyword>
<keyword evidence="10" id="KW-0119">Carbohydrate metabolism</keyword>
<evidence type="ECO:0000256" key="4">
    <source>
        <dbReference type="ARBA" id="ARBA00011738"/>
    </source>
</evidence>
<keyword evidence="7" id="KW-0408">Iron</keyword>
<evidence type="ECO:0000256" key="10">
    <source>
        <dbReference type="ARBA" id="ARBA00023277"/>
    </source>
</evidence>
<proteinExistence type="predicted"/>
<comment type="cofactor">
    <cofactor evidence="1">
        <name>Mn(2+)</name>
        <dbReference type="ChEBI" id="CHEBI:29035"/>
    </cofactor>
</comment>
<comment type="cofactor">
    <cofactor evidence="3">
        <name>Fe(2+)</name>
        <dbReference type="ChEBI" id="CHEBI:29033"/>
    </cofactor>
</comment>
<name>A0A1F8DQR9_9BACT</name>
<evidence type="ECO:0000256" key="5">
    <source>
        <dbReference type="ARBA" id="ARBA00022723"/>
    </source>
</evidence>
<dbReference type="GO" id="GO:0046496">
    <property type="term" value="P:nicotinamide nucleotide metabolic process"/>
    <property type="evidence" value="ECO:0007669"/>
    <property type="project" value="UniProtKB-ARBA"/>
</dbReference>
<keyword evidence="8" id="KW-0464">Manganese</keyword>
<dbReference type="InterPro" id="IPR013785">
    <property type="entry name" value="Aldolase_TIM"/>
</dbReference>
<evidence type="ECO:0000256" key="1">
    <source>
        <dbReference type="ARBA" id="ARBA00001936"/>
    </source>
</evidence>
<evidence type="ECO:0000313" key="12">
    <source>
        <dbReference type="Proteomes" id="UP000178946"/>
    </source>
</evidence>
<evidence type="ECO:0000313" key="11">
    <source>
        <dbReference type="EMBL" id="OGM90971.1"/>
    </source>
</evidence>
<sequence>MIVVPAINCLDFECAEAKLSIVKNQLSDVLWVHIDVVDGKFAPNITWGNPVELLTLKSYILNLNIEVHLMVVNPEKVIDAWLKIGMAKARWARPYRVKRIIVHLEVMKNAEEIVSKCKAAGVEAMLAINPDTPSDKLTPYFGQFKSFQILGVKPGLAGQGFQMSVLDKIKFLRERVSDATLEVDGGITPQIARTAKEAGANIIVSASYIFDSADPRKAYEELAEI</sequence>
<gene>
    <name evidence="11" type="ORF">A3A20_00090</name>
</gene>
<dbReference type="Proteomes" id="UP000178946">
    <property type="component" value="Unassembled WGS sequence"/>
</dbReference>
<evidence type="ECO:0000256" key="8">
    <source>
        <dbReference type="ARBA" id="ARBA00023211"/>
    </source>
</evidence>
<dbReference type="STRING" id="1802557.A3A20_00090"/>
<comment type="subunit">
    <text evidence="4">Homodimer.</text>
</comment>
<dbReference type="EMBL" id="MGIR01000005">
    <property type="protein sequence ID" value="OGM90971.1"/>
    <property type="molecule type" value="Genomic_DNA"/>
</dbReference>
<evidence type="ECO:0000256" key="2">
    <source>
        <dbReference type="ARBA" id="ARBA00001947"/>
    </source>
</evidence>
<dbReference type="SUPFAM" id="SSF51366">
    <property type="entry name" value="Ribulose-phoshate binding barrel"/>
    <property type="match status" value="1"/>
</dbReference>
<dbReference type="GO" id="GO:0006091">
    <property type="term" value="P:generation of precursor metabolites and energy"/>
    <property type="evidence" value="ECO:0007669"/>
    <property type="project" value="UniProtKB-ARBA"/>
</dbReference>
<dbReference type="Gene3D" id="3.20.20.70">
    <property type="entry name" value="Aldolase class I"/>
    <property type="match status" value="1"/>
</dbReference>
<dbReference type="PANTHER" id="PTHR11749">
    <property type="entry name" value="RIBULOSE-5-PHOSPHATE-3-EPIMERASE"/>
    <property type="match status" value="1"/>
</dbReference>
<comment type="caution">
    <text evidence="11">The sequence shown here is derived from an EMBL/GenBank/DDBJ whole genome shotgun (WGS) entry which is preliminary data.</text>
</comment>
<evidence type="ECO:0000256" key="3">
    <source>
        <dbReference type="ARBA" id="ARBA00001954"/>
    </source>
</evidence>
<dbReference type="CDD" id="cd00429">
    <property type="entry name" value="RPE"/>
    <property type="match status" value="1"/>
</dbReference>
<dbReference type="InterPro" id="IPR000056">
    <property type="entry name" value="Ribul_P_3_epim-like"/>
</dbReference>
<organism evidence="11 12">
    <name type="scientific">Candidatus Wolfebacteria bacterium RIFCSPLOWO2_01_FULL_45_19</name>
    <dbReference type="NCBI Taxonomy" id="1802557"/>
    <lineage>
        <taxon>Bacteria</taxon>
        <taxon>Candidatus Wolfeibacteriota</taxon>
    </lineage>
</organism>
<dbReference type="FunFam" id="3.20.20.70:FF:000191">
    <property type="entry name" value="ribulose-phosphate 3-epimerase isoform X2"/>
    <property type="match status" value="1"/>
</dbReference>